<dbReference type="EMBL" id="JAVDXO010000003">
    <property type="protein sequence ID" value="MDR7306576.1"/>
    <property type="molecule type" value="Genomic_DNA"/>
</dbReference>
<keyword evidence="1" id="KW-0472">Membrane</keyword>
<feature type="transmembrane region" description="Helical" evidence="1">
    <location>
        <begin position="12"/>
        <end position="38"/>
    </location>
</feature>
<dbReference type="RefSeq" id="WP_310341806.1">
    <property type="nucleotide sequence ID" value="NZ_JAVDXO010000003.1"/>
</dbReference>
<keyword evidence="1" id="KW-0812">Transmembrane</keyword>
<keyword evidence="1" id="KW-1133">Transmembrane helix</keyword>
<organism evidence="2 3">
    <name type="scientific">Rhodoferax saidenbachensis</name>
    <dbReference type="NCBI Taxonomy" id="1484693"/>
    <lineage>
        <taxon>Bacteria</taxon>
        <taxon>Pseudomonadati</taxon>
        <taxon>Pseudomonadota</taxon>
        <taxon>Betaproteobacteria</taxon>
        <taxon>Burkholderiales</taxon>
        <taxon>Comamonadaceae</taxon>
        <taxon>Rhodoferax</taxon>
    </lineage>
</organism>
<name>A0ABU1ZM10_9BURK</name>
<dbReference type="Proteomes" id="UP001268089">
    <property type="component" value="Unassembled WGS sequence"/>
</dbReference>
<keyword evidence="3" id="KW-1185">Reference proteome</keyword>
<comment type="caution">
    <text evidence="2">The sequence shown here is derived from an EMBL/GenBank/DDBJ whole genome shotgun (WGS) entry which is preliminary data.</text>
</comment>
<reference evidence="2 3" key="1">
    <citation type="submission" date="2023-07" db="EMBL/GenBank/DDBJ databases">
        <title>Sorghum-associated microbial communities from plants grown in Nebraska, USA.</title>
        <authorList>
            <person name="Schachtman D."/>
        </authorList>
    </citation>
    <scope>NUCLEOTIDE SEQUENCE [LARGE SCALE GENOMIC DNA]</scope>
    <source>
        <strain evidence="2 3">BE308</strain>
    </source>
</reference>
<evidence type="ECO:0000313" key="3">
    <source>
        <dbReference type="Proteomes" id="UP001268089"/>
    </source>
</evidence>
<proteinExistence type="predicted"/>
<sequence>MGSHVLEKLRKANIGTVLGLAGFGVVVVIGLTIPLWLFTITSAPQSNPSIQCQSQQAATKTLVGTLRRAGSSFYIQEQSWHFIAPACSGKPSSNCVMTEHAQMLDRTVGQTISAGYCANEVVFYKVHGVTYFR</sequence>
<evidence type="ECO:0000313" key="2">
    <source>
        <dbReference type="EMBL" id="MDR7306576.1"/>
    </source>
</evidence>
<accession>A0ABU1ZM10</accession>
<gene>
    <name evidence="2" type="ORF">J2X15_001859</name>
</gene>
<evidence type="ECO:0000256" key="1">
    <source>
        <dbReference type="SAM" id="Phobius"/>
    </source>
</evidence>
<protein>
    <submittedName>
        <fullName evidence="2">Uncharacterized protein</fullName>
    </submittedName>
</protein>